<dbReference type="InterPro" id="IPR050143">
    <property type="entry name" value="TRIM/RBCC"/>
</dbReference>
<feature type="coiled-coil region" evidence="5">
    <location>
        <begin position="167"/>
        <end position="217"/>
    </location>
</feature>
<dbReference type="InterPro" id="IPR027370">
    <property type="entry name" value="Znf-RING_euk"/>
</dbReference>
<feature type="domain" description="RING-type" evidence="6">
    <location>
        <begin position="11"/>
        <end position="51"/>
    </location>
</feature>
<dbReference type="Pfam" id="PF00622">
    <property type="entry name" value="SPRY"/>
    <property type="match status" value="1"/>
</dbReference>
<dbReference type="GO" id="GO:0008270">
    <property type="term" value="F:zinc ion binding"/>
    <property type="evidence" value="ECO:0007669"/>
    <property type="project" value="UniProtKB-KW"/>
</dbReference>
<dbReference type="PRINTS" id="PR01407">
    <property type="entry name" value="BUTYPHLNCDUF"/>
</dbReference>
<keyword evidence="10" id="KW-1185">Reference proteome</keyword>
<dbReference type="Proteomes" id="UP001178508">
    <property type="component" value="Chromosome 2"/>
</dbReference>
<keyword evidence="1" id="KW-0479">Metal-binding</keyword>
<name>A0AAV1EQ15_XYRNO</name>
<dbReference type="InterPro" id="IPR001870">
    <property type="entry name" value="B30.2/SPRY"/>
</dbReference>
<evidence type="ECO:0000256" key="4">
    <source>
        <dbReference type="PROSITE-ProRule" id="PRU00024"/>
    </source>
</evidence>
<dbReference type="InterPro" id="IPR001841">
    <property type="entry name" value="Znf_RING"/>
</dbReference>
<sequence length="460" mass="52321">MALQAEKDLTCPICHDIFNNPVVLSCSHSFCKDCLRGWWTEKLIHECPLCKEIAFSSNPPLNLALKNLCEDFLQHRDQRPSAESDAVCSLHSEKLQLFCLTHQQPVCVVCLHSDAHAGHKIRTIREVAQDHKVELRKILKPVREKLKTFEGVKENCDQTAEYIQVQARNTERQIQEQFRKLHQFLKEEEEARLSALREEAKRKSKVMKEKTEGLSREIAALSETIRVTQDRIKADDVSFMHDYNAAVSRVQQRPLQADPELVSGALIDQAKHLSNLSLNTWKKMKKIVSHSAVTLDPNSAHPDLVLSQDLTSLYCGERQRLPNNPERFDSCISVLGSEGFNSGTHSWCVMVRGSPTWILGVAAESVRRKGDVAIKSGLWRILFHRNKYTAWSPTGPEAETGALLSVKNLSCIRVELDYDRGMLSFHNNENNTHLHTFTQPFTEKMFPYFNTNAAALVEIN</sequence>
<evidence type="ECO:0000313" key="10">
    <source>
        <dbReference type="Proteomes" id="UP001178508"/>
    </source>
</evidence>
<dbReference type="InterPro" id="IPR013320">
    <property type="entry name" value="ConA-like_dom_sf"/>
</dbReference>
<dbReference type="Pfam" id="PF00643">
    <property type="entry name" value="zf-B_box"/>
    <property type="match status" value="1"/>
</dbReference>
<dbReference type="InterPro" id="IPR000315">
    <property type="entry name" value="Znf_B-box"/>
</dbReference>
<evidence type="ECO:0000256" key="5">
    <source>
        <dbReference type="SAM" id="Coils"/>
    </source>
</evidence>
<evidence type="ECO:0000259" key="6">
    <source>
        <dbReference type="PROSITE" id="PS50089"/>
    </source>
</evidence>
<dbReference type="PROSITE" id="PS50119">
    <property type="entry name" value="ZF_BBOX"/>
    <property type="match status" value="1"/>
</dbReference>
<dbReference type="EMBL" id="OY660865">
    <property type="protein sequence ID" value="CAJ1050847.1"/>
    <property type="molecule type" value="Genomic_DNA"/>
</dbReference>
<keyword evidence="5" id="KW-0175">Coiled coil</keyword>
<dbReference type="Pfam" id="PF13445">
    <property type="entry name" value="zf-RING_UBOX"/>
    <property type="match status" value="1"/>
</dbReference>
<dbReference type="PROSITE" id="PS00518">
    <property type="entry name" value="ZF_RING_1"/>
    <property type="match status" value="1"/>
</dbReference>
<dbReference type="SUPFAM" id="SSF49899">
    <property type="entry name" value="Concanavalin A-like lectins/glucanases"/>
    <property type="match status" value="1"/>
</dbReference>
<dbReference type="InterPro" id="IPR006574">
    <property type="entry name" value="PRY"/>
</dbReference>
<dbReference type="Gene3D" id="3.30.160.60">
    <property type="entry name" value="Classic Zinc Finger"/>
    <property type="match status" value="1"/>
</dbReference>
<protein>
    <submittedName>
        <fullName evidence="9">E3 ubiquitin-protein ligase TRIM35-like</fullName>
    </submittedName>
</protein>
<dbReference type="SMART" id="SM00589">
    <property type="entry name" value="PRY"/>
    <property type="match status" value="1"/>
</dbReference>
<evidence type="ECO:0000256" key="2">
    <source>
        <dbReference type="ARBA" id="ARBA00022771"/>
    </source>
</evidence>
<dbReference type="PANTHER" id="PTHR24103">
    <property type="entry name" value="E3 UBIQUITIN-PROTEIN LIGASE TRIM"/>
    <property type="match status" value="1"/>
</dbReference>
<gene>
    <name evidence="9" type="ORF">XNOV1_A038006</name>
</gene>
<evidence type="ECO:0000259" key="7">
    <source>
        <dbReference type="PROSITE" id="PS50119"/>
    </source>
</evidence>
<dbReference type="AlphaFoldDB" id="A0AAV1EQ15"/>
<evidence type="ECO:0000256" key="3">
    <source>
        <dbReference type="ARBA" id="ARBA00022833"/>
    </source>
</evidence>
<evidence type="ECO:0000259" key="8">
    <source>
        <dbReference type="PROSITE" id="PS50188"/>
    </source>
</evidence>
<dbReference type="PROSITE" id="PS50089">
    <property type="entry name" value="ZF_RING_2"/>
    <property type="match status" value="1"/>
</dbReference>
<proteinExistence type="predicted"/>
<dbReference type="Gene3D" id="3.30.40.10">
    <property type="entry name" value="Zinc/RING finger domain, C3HC4 (zinc finger)"/>
    <property type="match status" value="1"/>
</dbReference>
<dbReference type="SMART" id="SM00184">
    <property type="entry name" value="RING"/>
    <property type="match status" value="1"/>
</dbReference>
<feature type="domain" description="B box-type" evidence="7">
    <location>
        <begin position="83"/>
        <end position="124"/>
    </location>
</feature>
<evidence type="ECO:0000256" key="1">
    <source>
        <dbReference type="ARBA" id="ARBA00022723"/>
    </source>
</evidence>
<dbReference type="InterPro" id="IPR017907">
    <property type="entry name" value="Znf_RING_CS"/>
</dbReference>
<evidence type="ECO:0000313" key="9">
    <source>
        <dbReference type="EMBL" id="CAJ1050847.1"/>
    </source>
</evidence>
<dbReference type="InterPro" id="IPR013083">
    <property type="entry name" value="Znf_RING/FYVE/PHD"/>
</dbReference>
<dbReference type="CDD" id="cd12893">
    <property type="entry name" value="SPRY_PRY_TRIM35"/>
    <property type="match status" value="1"/>
</dbReference>
<reference evidence="9" key="1">
    <citation type="submission" date="2023-08" db="EMBL/GenBank/DDBJ databases">
        <authorList>
            <person name="Alioto T."/>
            <person name="Alioto T."/>
            <person name="Gomez Garrido J."/>
        </authorList>
    </citation>
    <scope>NUCLEOTIDE SEQUENCE</scope>
</reference>
<keyword evidence="3" id="KW-0862">Zinc</keyword>
<dbReference type="InterPro" id="IPR043136">
    <property type="entry name" value="B30.2/SPRY_sf"/>
</dbReference>
<dbReference type="SUPFAM" id="SSF57845">
    <property type="entry name" value="B-box zinc-binding domain"/>
    <property type="match status" value="1"/>
</dbReference>
<dbReference type="InterPro" id="IPR003879">
    <property type="entry name" value="Butyrophylin_SPRY"/>
</dbReference>
<dbReference type="PROSITE" id="PS50188">
    <property type="entry name" value="B302_SPRY"/>
    <property type="match status" value="1"/>
</dbReference>
<organism evidence="9 10">
    <name type="scientific">Xyrichtys novacula</name>
    <name type="common">Pearly razorfish</name>
    <name type="synonym">Hemipteronotus novacula</name>
    <dbReference type="NCBI Taxonomy" id="13765"/>
    <lineage>
        <taxon>Eukaryota</taxon>
        <taxon>Metazoa</taxon>
        <taxon>Chordata</taxon>
        <taxon>Craniata</taxon>
        <taxon>Vertebrata</taxon>
        <taxon>Euteleostomi</taxon>
        <taxon>Actinopterygii</taxon>
        <taxon>Neopterygii</taxon>
        <taxon>Teleostei</taxon>
        <taxon>Neoteleostei</taxon>
        <taxon>Acanthomorphata</taxon>
        <taxon>Eupercaria</taxon>
        <taxon>Labriformes</taxon>
        <taxon>Labridae</taxon>
        <taxon>Xyrichtys</taxon>
    </lineage>
</organism>
<feature type="domain" description="B30.2/SPRY" evidence="8">
    <location>
        <begin position="273"/>
        <end position="460"/>
    </location>
</feature>
<dbReference type="Pfam" id="PF13765">
    <property type="entry name" value="PRY"/>
    <property type="match status" value="1"/>
</dbReference>
<dbReference type="InterPro" id="IPR003877">
    <property type="entry name" value="SPRY_dom"/>
</dbReference>
<keyword evidence="2 4" id="KW-0863">Zinc-finger</keyword>
<dbReference type="SUPFAM" id="SSF57850">
    <property type="entry name" value="RING/U-box"/>
    <property type="match status" value="1"/>
</dbReference>
<accession>A0AAV1EQ15</accession>
<dbReference type="SMART" id="SM00336">
    <property type="entry name" value="BBOX"/>
    <property type="match status" value="1"/>
</dbReference>
<dbReference type="Gene3D" id="2.60.120.920">
    <property type="match status" value="1"/>
</dbReference>